<comment type="subcellular location">
    <subcellularLocation>
        <location evidence="1">Nucleus</location>
    </subcellularLocation>
</comment>
<keyword evidence="9" id="KW-1185">Reference proteome</keyword>
<keyword evidence="4" id="KW-0539">Nucleus</keyword>
<evidence type="ECO:0000259" key="7">
    <source>
        <dbReference type="SMART" id="SM00415"/>
    </source>
</evidence>
<dbReference type="PRINTS" id="PR00056">
    <property type="entry name" value="HSFDOMAIN"/>
</dbReference>
<dbReference type="InterPro" id="IPR036388">
    <property type="entry name" value="WH-like_DNA-bd_sf"/>
</dbReference>
<dbReference type="EMBL" id="SDEE01001127">
    <property type="protein sequence ID" value="RXW12769.1"/>
    <property type="molecule type" value="Genomic_DNA"/>
</dbReference>
<dbReference type="GO" id="GO:0003700">
    <property type="term" value="F:DNA-binding transcription factor activity"/>
    <property type="evidence" value="ECO:0007669"/>
    <property type="project" value="InterPro"/>
</dbReference>
<evidence type="ECO:0000313" key="9">
    <source>
        <dbReference type="Proteomes" id="UP000290288"/>
    </source>
</evidence>
<feature type="compositionally biased region" description="Polar residues" evidence="6">
    <location>
        <begin position="41"/>
        <end position="52"/>
    </location>
</feature>
<dbReference type="SMART" id="SM00415">
    <property type="entry name" value="HSF"/>
    <property type="match status" value="1"/>
</dbReference>
<gene>
    <name evidence="8" type="ORF">EST38_g13085</name>
</gene>
<feature type="domain" description="HSF-type DNA-binding" evidence="7">
    <location>
        <begin position="189"/>
        <end position="254"/>
    </location>
</feature>
<dbReference type="GO" id="GO:0005634">
    <property type="term" value="C:nucleus"/>
    <property type="evidence" value="ECO:0007669"/>
    <property type="project" value="UniProtKB-SubCell"/>
</dbReference>
<protein>
    <recommendedName>
        <fullName evidence="7">HSF-type DNA-binding domain-containing protein</fullName>
    </recommendedName>
</protein>
<dbReference type="OrthoDB" id="2953159at2759"/>
<dbReference type="PANTHER" id="PTHR10015:SF427">
    <property type="entry name" value="HEAT SHOCK FACTOR PROTEIN"/>
    <property type="match status" value="1"/>
</dbReference>
<evidence type="ECO:0000256" key="5">
    <source>
        <dbReference type="RuleBase" id="RU004020"/>
    </source>
</evidence>
<dbReference type="PANTHER" id="PTHR10015">
    <property type="entry name" value="HEAT SHOCK TRANSCRIPTION FACTOR"/>
    <property type="match status" value="1"/>
</dbReference>
<evidence type="ECO:0000313" key="8">
    <source>
        <dbReference type="EMBL" id="RXW12769.1"/>
    </source>
</evidence>
<comment type="similarity">
    <text evidence="2 5">Belongs to the HSF family.</text>
</comment>
<organism evidence="8 9">
    <name type="scientific">Candolleomyces aberdarensis</name>
    <dbReference type="NCBI Taxonomy" id="2316362"/>
    <lineage>
        <taxon>Eukaryota</taxon>
        <taxon>Fungi</taxon>
        <taxon>Dikarya</taxon>
        <taxon>Basidiomycota</taxon>
        <taxon>Agaricomycotina</taxon>
        <taxon>Agaricomycetes</taxon>
        <taxon>Agaricomycetidae</taxon>
        <taxon>Agaricales</taxon>
        <taxon>Agaricineae</taxon>
        <taxon>Psathyrellaceae</taxon>
        <taxon>Candolleomyces</taxon>
    </lineage>
</organism>
<proteinExistence type="inferred from homology"/>
<dbReference type="Proteomes" id="UP000290288">
    <property type="component" value="Unassembled WGS sequence"/>
</dbReference>
<dbReference type="InterPro" id="IPR000232">
    <property type="entry name" value="HSF_DNA-bd"/>
</dbReference>
<dbReference type="AlphaFoldDB" id="A0A4Q2D1J3"/>
<dbReference type="InterPro" id="IPR036390">
    <property type="entry name" value="WH_DNA-bd_sf"/>
</dbReference>
<dbReference type="STRING" id="2316362.A0A4Q2D1J3"/>
<evidence type="ECO:0000256" key="2">
    <source>
        <dbReference type="ARBA" id="ARBA00006403"/>
    </source>
</evidence>
<evidence type="ECO:0000256" key="6">
    <source>
        <dbReference type="SAM" id="MobiDB-lite"/>
    </source>
</evidence>
<sequence>MSQVYTDFPQPHWDYPQHPGLSLNISCLSVASPPNPATPISPATNPFSQPQFQFDPHHGSPSQQSPSTAYDEQGLAPPGSAAGSYDRRSRSSSSSSQLPRKRSFPSLAEESAAFDETPSRETPMDLASYDDMDMRTAYGSSTNGGGSPIEGSGNTSGAEDALNGSGSAQLSMALGAVGGSMNVLGKPIATNNFVTKLYQMINDPKSAHFIAWTELGTSFVVSNVGEFSRSILGSHFKHNNASRLFSVSPAKSNR</sequence>
<dbReference type="Gene3D" id="1.10.10.10">
    <property type="entry name" value="Winged helix-like DNA-binding domain superfamily/Winged helix DNA-binding domain"/>
    <property type="match status" value="1"/>
</dbReference>
<feature type="region of interest" description="Disordered" evidence="6">
    <location>
        <begin position="30"/>
        <end position="163"/>
    </location>
</feature>
<evidence type="ECO:0000256" key="1">
    <source>
        <dbReference type="ARBA" id="ARBA00004123"/>
    </source>
</evidence>
<reference evidence="8 9" key="1">
    <citation type="submission" date="2019-01" db="EMBL/GenBank/DDBJ databases">
        <title>Draft genome sequence of Psathyrella aberdarensis IHI B618.</title>
        <authorList>
            <person name="Buettner E."/>
            <person name="Kellner H."/>
        </authorList>
    </citation>
    <scope>NUCLEOTIDE SEQUENCE [LARGE SCALE GENOMIC DNA]</scope>
    <source>
        <strain evidence="8 9">IHI B618</strain>
    </source>
</reference>
<evidence type="ECO:0000256" key="4">
    <source>
        <dbReference type="ARBA" id="ARBA00023242"/>
    </source>
</evidence>
<name>A0A4Q2D1J3_9AGAR</name>
<evidence type="ECO:0000256" key="3">
    <source>
        <dbReference type="ARBA" id="ARBA00023125"/>
    </source>
</evidence>
<comment type="caution">
    <text evidence="8">The sequence shown here is derived from an EMBL/GenBank/DDBJ whole genome shotgun (WGS) entry which is preliminary data.</text>
</comment>
<dbReference type="Pfam" id="PF00447">
    <property type="entry name" value="HSF_DNA-bind"/>
    <property type="match status" value="1"/>
</dbReference>
<dbReference type="SUPFAM" id="SSF46785">
    <property type="entry name" value="Winged helix' DNA-binding domain"/>
    <property type="match status" value="1"/>
</dbReference>
<keyword evidence="3" id="KW-0238">DNA-binding</keyword>
<dbReference type="GO" id="GO:0043565">
    <property type="term" value="F:sequence-specific DNA binding"/>
    <property type="evidence" value="ECO:0007669"/>
    <property type="project" value="InterPro"/>
</dbReference>
<accession>A0A4Q2D1J3</accession>